<keyword evidence="1" id="KW-0732">Signal</keyword>
<gene>
    <name evidence="2" type="ORF">Plil01_001338300</name>
</gene>
<feature type="chain" id="PRO_5040917771" evidence="1">
    <location>
        <begin position="18"/>
        <end position="484"/>
    </location>
</feature>
<reference evidence="2" key="1">
    <citation type="submission" date="2023-04" db="EMBL/GenBank/DDBJ databases">
        <title>Phytophthora lilii NBRC 32176.</title>
        <authorList>
            <person name="Ichikawa N."/>
            <person name="Sato H."/>
            <person name="Tonouchi N."/>
        </authorList>
    </citation>
    <scope>NUCLEOTIDE SEQUENCE</scope>
    <source>
        <strain evidence="2">NBRC 32176</strain>
    </source>
</reference>
<name>A0A9W6X547_9STRA</name>
<dbReference type="InterPro" id="IPR032675">
    <property type="entry name" value="LRR_dom_sf"/>
</dbReference>
<dbReference type="Gene3D" id="3.80.10.10">
    <property type="entry name" value="Ribonuclease Inhibitor"/>
    <property type="match status" value="1"/>
</dbReference>
<accession>A0A9W6X547</accession>
<evidence type="ECO:0000313" key="3">
    <source>
        <dbReference type="Proteomes" id="UP001165083"/>
    </source>
</evidence>
<dbReference type="Proteomes" id="UP001165083">
    <property type="component" value="Unassembled WGS sequence"/>
</dbReference>
<organism evidence="2 3">
    <name type="scientific">Phytophthora lilii</name>
    <dbReference type="NCBI Taxonomy" id="2077276"/>
    <lineage>
        <taxon>Eukaryota</taxon>
        <taxon>Sar</taxon>
        <taxon>Stramenopiles</taxon>
        <taxon>Oomycota</taxon>
        <taxon>Peronosporomycetes</taxon>
        <taxon>Peronosporales</taxon>
        <taxon>Peronosporaceae</taxon>
        <taxon>Phytophthora</taxon>
    </lineage>
</organism>
<evidence type="ECO:0000313" key="2">
    <source>
        <dbReference type="EMBL" id="GMF31276.1"/>
    </source>
</evidence>
<dbReference type="OrthoDB" id="40118at2759"/>
<evidence type="ECO:0000256" key="1">
    <source>
        <dbReference type="SAM" id="SignalP"/>
    </source>
</evidence>
<dbReference type="AlphaFoldDB" id="A0A9W6X547"/>
<sequence>MHLVALLCDCLLDLVTSVGIPLLLVISYAQEFDTKAGNFNVLRWFQDRWLVNSMNEFNIILILSWGDLATRMVFAVSMLINLTTMEGLMSAATSTDYRNSPASPQGAIIAPFDKLDAPGPGHAHNVVVWTDRLASSKLMRSAFFFWGVVILGLHIHAETNPMLPQCLVQVHPWGVSKPACSLVLLNCLADDTDGEQEHVASQWSQFDSNSVRCLLVRNCPRFEMPSTLASFESLNTLKAYNTTIIKWEDDAAFTQRSHPNMQGAMFMRVNLTNGELPPGLQSSNFPPSLNMIGFVVSNLRVLPDDLHLKWPRYSAIHFDTTQFTEFPEPLWKIRPTILIMSYNPIESVPKELFELEAMWYLDLAGTKLSALPDDVAVLVNPLVGVNLGGTNISSFPSWIDPWLKRMANPFSPPLAAAGTPYCLQREQIFSGTRTKFLATTSSTGVSALMNSSEANRAFLANTVNCQPSFLYRYALAFEDTFQTL</sequence>
<dbReference type="SUPFAM" id="SSF52058">
    <property type="entry name" value="L domain-like"/>
    <property type="match status" value="1"/>
</dbReference>
<keyword evidence="3" id="KW-1185">Reference proteome</keyword>
<comment type="caution">
    <text evidence="2">The sequence shown here is derived from an EMBL/GenBank/DDBJ whole genome shotgun (WGS) entry which is preliminary data.</text>
</comment>
<feature type="signal peptide" evidence="1">
    <location>
        <begin position="1"/>
        <end position="17"/>
    </location>
</feature>
<protein>
    <submittedName>
        <fullName evidence="2">Unnamed protein product</fullName>
    </submittedName>
</protein>
<dbReference type="EMBL" id="BSXW01000893">
    <property type="protein sequence ID" value="GMF31276.1"/>
    <property type="molecule type" value="Genomic_DNA"/>
</dbReference>
<proteinExistence type="predicted"/>